<dbReference type="EMBL" id="WKJO01000001">
    <property type="protein sequence ID" value="MRX22559.1"/>
    <property type="molecule type" value="Genomic_DNA"/>
</dbReference>
<dbReference type="AlphaFoldDB" id="A0A6A8GI67"/>
<accession>A0A6A8GI67</accession>
<dbReference type="Gene3D" id="2.20.28.30">
    <property type="entry name" value="RNA polymerase ii, chain L"/>
    <property type="match status" value="1"/>
</dbReference>
<protein>
    <recommendedName>
        <fullName evidence="3">Zinc ribbon domain-containing protein</fullName>
    </recommendedName>
</protein>
<keyword evidence="2" id="KW-1185">Reference proteome</keyword>
<proteinExistence type="predicted"/>
<evidence type="ECO:0008006" key="3">
    <source>
        <dbReference type="Google" id="ProtNLM"/>
    </source>
</evidence>
<comment type="caution">
    <text evidence="1">The sequence shown here is derived from an EMBL/GenBank/DDBJ whole genome shotgun (WGS) entry which is preliminary data.</text>
</comment>
<evidence type="ECO:0000313" key="1">
    <source>
        <dbReference type="EMBL" id="MRX22559.1"/>
    </source>
</evidence>
<evidence type="ECO:0000313" key="2">
    <source>
        <dbReference type="Proteomes" id="UP000439022"/>
    </source>
</evidence>
<dbReference type="Proteomes" id="UP000439022">
    <property type="component" value="Unassembled WGS sequence"/>
</dbReference>
<reference evidence="1 2" key="1">
    <citation type="submission" date="2019-11" db="EMBL/GenBank/DDBJ databases">
        <title>Whole genome sequence of Haloferax sp. MBLA0076.</title>
        <authorList>
            <person name="Seo M.-J."/>
            <person name="Cho E.-S."/>
        </authorList>
    </citation>
    <scope>NUCLEOTIDE SEQUENCE [LARGE SCALE GENOMIC DNA]</scope>
    <source>
        <strain evidence="1 2">MBLA0076</strain>
    </source>
</reference>
<dbReference type="RefSeq" id="WP_154326223.1">
    <property type="nucleotide sequence ID" value="NZ_WKJO01000001.1"/>
</dbReference>
<gene>
    <name evidence="1" type="ORF">GJR96_11415</name>
</gene>
<name>A0A6A8GI67_9EURY</name>
<organism evidence="1 2">
    <name type="scientific">Haloferax litoreum</name>
    <dbReference type="NCBI Taxonomy" id="2666140"/>
    <lineage>
        <taxon>Archaea</taxon>
        <taxon>Methanobacteriati</taxon>
        <taxon>Methanobacteriota</taxon>
        <taxon>Stenosarchaea group</taxon>
        <taxon>Halobacteria</taxon>
        <taxon>Halobacteriales</taxon>
        <taxon>Haloferacaceae</taxon>
        <taxon>Haloferax</taxon>
    </lineage>
</organism>
<sequence length="55" mass="6208">MSAVQTLKAVLFGTVDTEQYNYQCEVCHAEFTSEEQSVQTVACPECGSYNIRERL</sequence>